<evidence type="ECO:0000313" key="1">
    <source>
        <dbReference type="EMBL" id="KKM91749.1"/>
    </source>
</evidence>
<protein>
    <submittedName>
        <fullName evidence="1">Uncharacterized protein</fullName>
    </submittedName>
</protein>
<reference evidence="1" key="1">
    <citation type="journal article" date="2015" name="Nature">
        <title>Complex archaea that bridge the gap between prokaryotes and eukaryotes.</title>
        <authorList>
            <person name="Spang A."/>
            <person name="Saw J.H."/>
            <person name="Jorgensen S.L."/>
            <person name="Zaremba-Niedzwiedzka K."/>
            <person name="Martijn J."/>
            <person name="Lind A.E."/>
            <person name="van Eijk R."/>
            <person name="Schleper C."/>
            <person name="Guy L."/>
            <person name="Ettema T.J."/>
        </authorList>
    </citation>
    <scope>NUCLEOTIDE SEQUENCE</scope>
</reference>
<accession>A0A0F9LA40</accession>
<comment type="caution">
    <text evidence="1">The sequence shown here is derived from an EMBL/GenBank/DDBJ whole genome shotgun (WGS) entry which is preliminary data.</text>
</comment>
<dbReference type="EMBL" id="LAZR01006492">
    <property type="protein sequence ID" value="KKM91749.1"/>
    <property type="molecule type" value="Genomic_DNA"/>
</dbReference>
<organism evidence="1">
    <name type="scientific">marine sediment metagenome</name>
    <dbReference type="NCBI Taxonomy" id="412755"/>
    <lineage>
        <taxon>unclassified sequences</taxon>
        <taxon>metagenomes</taxon>
        <taxon>ecological metagenomes</taxon>
    </lineage>
</organism>
<name>A0A0F9LA40_9ZZZZ</name>
<dbReference type="AlphaFoldDB" id="A0A0F9LA40"/>
<sequence length="51" mass="5926">MSERLPMLVYLREILDEHTLPLEDMNAGMVEAVWLVYLINQVESVYRSNGS</sequence>
<gene>
    <name evidence="1" type="ORF">LCGC14_1225440</name>
</gene>
<proteinExistence type="predicted"/>